<dbReference type="Proteomes" id="UP000622890">
    <property type="component" value="Unassembled WGS sequence"/>
</dbReference>
<protein>
    <submittedName>
        <fullName evidence="1">Uncharacterized protein</fullName>
    </submittedName>
</protein>
<evidence type="ECO:0000313" key="1">
    <source>
        <dbReference type="EMBL" id="MBK4737622.1"/>
    </source>
</evidence>
<comment type="caution">
    <text evidence="1">The sequence shown here is derived from an EMBL/GenBank/DDBJ whole genome shotgun (WGS) entry which is preliminary data.</text>
</comment>
<name>A0A934W7M5_9BURK</name>
<sequence>MISSHVLSKIRRIYAGCLKFDDFESSCADEEVNTAMYGSMRGLLRDLCRLAANPSNPEGLRLPPLNNLGMTLHELMQLPYVQRDGKTMRLGAVVFSQFCRHRVAMLLEELFITCSAEELIGAALPVHAEAAHSIDELRHQLYEPTAQQEIGTILMTDLQQAWGARTLRSFFMAQPNAQGYMAWWPQAKVGSGMALPTHAVRTPSGTVSMTLTRCTEDASDPVAAHEWCAELRVEADAVWPDAVAYGMAYVFERDAAGLPLGTVDDMVCASDAVSDVDVQQVDALLAQHGDMPEVIQGSDIAMVWLWERRLGSERGLGAECLLAALRDLSARFPHLHTVAVNMKPAQFNDWEEGIDPPGIVVAKQEAIDALHSHIDALQPGDVVGGETRLFVANRDPDAGSAAETVARAAARRSIRKAGAA</sequence>
<accession>A0A934W7M5</accession>
<dbReference type="RefSeq" id="WP_200596073.1">
    <property type="nucleotide sequence ID" value="NZ_JAEPBG010000013.1"/>
</dbReference>
<dbReference type="EMBL" id="JAEPBG010000013">
    <property type="protein sequence ID" value="MBK4737622.1"/>
    <property type="molecule type" value="Genomic_DNA"/>
</dbReference>
<dbReference type="AlphaFoldDB" id="A0A934W7M5"/>
<evidence type="ECO:0000313" key="2">
    <source>
        <dbReference type="Proteomes" id="UP000622890"/>
    </source>
</evidence>
<reference evidence="1" key="1">
    <citation type="submission" date="2021-01" db="EMBL/GenBank/DDBJ databases">
        <title>Genome sequence of strain Noviherbaspirillum sp. DKR-6.</title>
        <authorList>
            <person name="Chaudhary D.K."/>
        </authorList>
    </citation>
    <scope>NUCLEOTIDE SEQUENCE</scope>
    <source>
        <strain evidence="1">DKR-6</strain>
    </source>
</reference>
<organism evidence="1 2">
    <name type="scientific">Noviherbaspirillum pedocola</name>
    <dbReference type="NCBI Taxonomy" id="2801341"/>
    <lineage>
        <taxon>Bacteria</taxon>
        <taxon>Pseudomonadati</taxon>
        <taxon>Pseudomonadota</taxon>
        <taxon>Betaproteobacteria</taxon>
        <taxon>Burkholderiales</taxon>
        <taxon>Oxalobacteraceae</taxon>
        <taxon>Noviherbaspirillum</taxon>
    </lineage>
</organism>
<proteinExistence type="predicted"/>
<gene>
    <name evidence="1" type="ORF">JJB74_23630</name>
</gene>
<keyword evidence="2" id="KW-1185">Reference proteome</keyword>